<sequence>MKKRLTTEMARYIWSIITNDPSLPMSWGVDLESLECTDNALEFHVQGFIHTGNVRIVYIEGADLFQVSLYDEEGKETKRINDVYLDNLAEVIDLNVENNRVDDYNAKVMDFLLYS</sequence>
<proteinExistence type="predicted"/>
<organism evidence="1 2">
    <name type="scientific">Segatella copri</name>
    <dbReference type="NCBI Taxonomy" id="165179"/>
    <lineage>
        <taxon>Bacteria</taxon>
        <taxon>Pseudomonadati</taxon>
        <taxon>Bacteroidota</taxon>
        <taxon>Bacteroidia</taxon>
        <taxon>Bacteroidales</taxon>
        <taxon>Prevotellaceae</taxon>
        <taxon>Segatella</taxon>
    </lineage>
</organism>
<comment type="caution">
    <text evidence="1">The sequence shown here is derived from an EMBL/GenBank/DDBJ whole genome shotgun (WGS) entry which is preliminary data.</text>
</comment>
<evidence type="ECO:0000313" key="1">
    <source>
        <dbReference type="EMBL" id="MST76846.1"/>
    </source>
</evidence>
<accession>A0A6I2TT79</accession>
<gene>
    <name evidence="1" type="ORF">FYJ72_03900</name>
</gene>
<reference evidence="1 2" key="1">
    <citation type="submission" date="2019-08" db="EMBL/GenBank/DDBJ databases">
        <title>In-depth cultivation of the pig gut microbiome towards novel bacterial diversity and tailored functional studies.</title>
        <authorList>
            <person name="Wylensek D."/>
            <person name="Hitch T.C.A."/>
            <person name="Clavel T."/>
        </authorList>
    </citation>
    <scope>NUCLEOTIDE SEQUENCE [LARGE SCALE GENOMIC DNA]</scope>
    <source>
        <strain evidence="1 2">LKV-178-WT-2C</strain>
    </source>
</reference>
<dbReference type="Proteomes" id="UP000450161">
    <property type="component" value="Unassembled WGS sequence"/>
</dbReference>
<protein>
    <submittedName>
        <fullName evidence="1">Uncharacterized protein</fullName>
    </submittedName>
</protein>
<dbReference type="AlphaFoldDB" id="A0A6I2TT79"/>
<evidence type="ECO:0000313" key="2">
    <source>
        <dbReference type="Proteomes" id="UP000450161"/>
    </source>
</evidence>
<name>A0A6I2TT79_9BACT</name>
<dbReference type="EMBL" id="VUNF01000004">
    <property type="protein sequence ID" value="MST76846.1"/>
    <property type="molecule type" value="Genomic_DNA"/>
</dbReference>